<dbReference type="RefSeq" id="WP_380078448.1">
    <property type="nucleotide sequence ID" value="NZ_JBHRZF010000144.1"/>
</dbReference>
<evidence type="ECO:0000313" key="10">
    <source>
        <dbReference type="Proteomes" id="UP001595748"/>
    </source>
</evidence>
<evidence type="ECO:0000256" key="6">
    <source>
        <dbReference type="ARBA" id="ARBA00023136"/>
    </source>
</evidence>
<comment type="caution">
    <text evidence="9">The sequence shown here is derived from an EMBL/GenBank/DDBJ whole genome shotgun (WGS) entry which is preliminary data.</text>
</comment>
<dbReference type="EMBL" id="JBHRZF010000144">
    <property type="protein sequence ID" value="MFC3861494.1"/>
    <property type="molecule type" value="Genomic_DNA"/>
</dbReference>
<evidence type="ECO:0000256" key="1">
    <source>
        <dbReference type="ARBA" id="ARBA00004651"/>
    </source>
</evidence>
<evidence type="ECO:0000256" key="2">
    <source>
        <dbReference type="ARBA" id="ARBA00007400"/>
    </source>
</evidence>
<evidence type="ECO:0000256" key="4">
    <source>
        <dbReference type="ARBA" id="ARBA00022692"/>
    </source>
</evidence>
<feature type="transmembrane region" description="Helical" evidence="7">
    <location>
        <begin position="173"/>
        <end position="191"/>
    </location>
</feature>
<organism evidence="9 10">
    <name type="scientific">Deinococcus antarcticus</name>
    <dbReference type="NCBI Taxonomy" id="1298767"/>
    <lineage>
        <taxon>Bacteria</taxon>
        <taxon>Thermotogati</taxon>
        <taxon>Deinococcota</taxon>
        <taxon>Deinococci</taxon>
        <taxon>Deinococcales</taxon>
        <taxon>Deinococcaceae</taxon>
        <taxon>Deinococcus</taxon>
    </lineage>
</organism>
<comment type="subcellular location">
    <subcellularLocation>
        <location evidence="1">Cell membrane</location>
        <topology evidence="1">Multi-pass membrane protein</topology>
    </subcellularLocation>
</comment>
<keyword evidence="4 7" id="KW-0812">Transmembrane</keyword>
<dbReference type="InterPro" id="IPR002656">
    <property type="entry name" value="Acyl_transf_3_dom"/>
</dbReference>
<gene>
    <name evidence="9" type="ORF">ACFOPQ_12060</name>
</gene>
<accession>A0ABV8A806</accession>
<keyword evidence="3" id="KW-1003">Cell membrane</keyword>
<evidence type="ECO:0000313" key="9">
    <source>
        <dbReference type="EMBL" id="MFC3861494.1"/>
    </source>
</evidence>
<feature type="transmembrane region" description="Helical" evidence="7">
    <location>
        <begin position="231"/>
        <end position="249"/>
    </location>
</feature>
<feature type="transmembrane region" description="Helical" evidence="7">
    <location>
        <begin position="98"/>
        <end position="119"/>
    </location>
</feature>
<feature type="transmembrane region" description="Helical" evidence="7">
    <location>
        <begin position="66"/>
        <end position="86"/>
    </location>
</feature>
<feature type="transmembrane region" description="Helical" evidence="7">
    <location>
        <begin position="338"/>
        <end position="355"/>
    </location>
</feature>
<evidence type="ECO:0000256" key="5">
    <source>
        <dbReference type="ARBA" id="ARBA00022989"/>
    </source>
</evidence>
<evidence type="ECO:0000256" key="7">
    <source>
        <dbReference type="SAM" id="Phobius"/>
    </source>
</evidence>
<proteinExistence type="inferred from homology"/>
<dbReference type="GO" id="GO:0016746">
    <property type="term" value="F:acyltransferase activity"/>
    <property type="evidence" value="ECO:0007669"/>
    <property type="project" value="UniProtKB-KW"/>
</dbReference>
<evidence type="ECO:0000256" key="3">
    <source>
        <dbReference type="ARBA" id="ARBA00022475"/>
    </source>
</evidence>
<feature type="domain" description="Acyltransferase 3" evidence="8">
    <location>
        <begin position="24"/>
        <end position="351"/>
    </location>
</feature>
<feature type="transmembrane region" description="Helical" evidence="7">
    <location>
        <begin position="145"/>
        <end position="166"/>
    </location>
</feature>
<keyword evidence="6 7" id="KW-0472">Membrane</keyword>
<dbReference type="PANTHER" id="PTHR40074">
    <property type="entry name" value="O-ACETYLTRANSFERASE WECH"/>
    <property type="match status" value="1"/>
</dbReference>
<evidence type="ECO:0000259" key="8">
    <source>
        <dbReference type="Pfam" id="PF01757"/>
    </source>
</evidence>
<feature type="transmembrane region" description="Helical" evidence="7">
    <location>
        <begin position="299"/>
        <end position="318"/>
    </location>
</feature>
<dbReference type="Pfam" id="PF01757">
    <property type="entry name" value="Acyl_transf_3"/>
    <property type="match status" value="1"/>
</dbReference>
<keyword evidence="9" id="KW-0808">Transferase</keyword>
<dbReference type="PANTHER" id="PTHR40074:SF2">
    <property type="entry name" value="O-ACETYLTRANSFERASE WECH"/>
    <property type="match status" value="1"/>
</dbReference>
<protein>
    <submittedName>
        <fullName evidence="9">Acyltransferase</fullName>
    </submittedName>
</protein>
<sequence length="367" mass="41738">MTLTTPETQPAPPSQRTGAGTLTAIDLFRGLTILEVVTHHTTGMAFRYTTPGTLEHEVLSVLNRTLHFAVPAFMFLSATLLTASLLKRFDARTYFTRRVVRGGWPYLLWSVLYALWYVWTEQRPPEVLTDPAKWTFYLLYGKASYHLYFLLVALEAYFILPLLLPLARQKPGIPLVFLVGLVVQLGLFLLNRHVLKFQFPASTILWYMLPVLLGVGVGANLRTFPDWWRRHWWLLVGLMLLAYAAYLPTSLANLRGEKVDALLYSVKSWLFTSLTALNLLGLSFVWHQSRARMLSGLKLLLTMLGTVSLQVYLIHPAIQQWLERSYPPGSVQPLTQVTLYGYLSLIIPAMLASLIRNTRLSTLLFGR</sequence>
<keyword evidence="10" id="KW-1185">Reference proteome</keyword>
<keyword evidence="9" id="KW-0012">Acyltransferase</keyword>
<feature type="transmembrane region" description="Helical" evidence="7">
    <location>
        <begin position="197"/>
        <end position="219"/>
    </location>
</feature>
<keyword evidence="5 7" id="KW-1133">Transmembrane helix</keyword>
<name>A0ABV8A806_9DEIO</name>
<feature type="transmembrane region" description="Helical" evidence="7">
    <location>
        <begin position="269"/>
        <end position="287"/>
    </location>
</feature>
<comment type="similarity">
    <text evidence="2">Belongs to the acyltransferase 3 family.</text>
</comment>
<reference evidence="10" key="1">
    <citation type="journal article" date="2019" name="Int. J. Syst. Evol. Microbiol.">
        <title>The Global Catalogue of Microorganisms (GCM) 10K type strain sequencing project: providing services to taxonomists for standard genome sequencing and annotation.</title>
        <authorList>
            <consortium name="The Broad Institute Genomics Platform"/>
            <consortium name="The Broad Institute Genome Sequencing Center for Infectious Disease"/>
            <person name="Wu L."/>
            <person name="Ma J."/>
        </authorList>
    </citation>
    <scope>NUCLEOTIDE SEQUENCE [LARGE SCALE GENOMIC DNA]</scope>
    <source>
        <strain evidence="10">CCTCC AB 2013263</strain>
    </source>
</reference>
<dbReference type="Proteomes" id="UP001595748">
    <property type="component" value="Unassembled WGS sequence"/>
</dbReference>